<dbReference type="Gene3D" id="3.40.50.300">
    <property type="entry name" value="P-loop containing nucleotide triphosphate hydrolases"/>
    <property type="match status" value="1"/>
</dbReference>
<organism evidence="2 3">
    <name type="scientific">Nitrobacter hamburgensis (strain DSM 10229 / NCIMB 13809 / X14)</name>
    <dbReference type="NCBI Taxonomy" id="323097"/>
    <lineage>
        <taxon>Bacteria</taxon>
        <taxon>Pseudomonadati</taxon>
        <taxon>Pseudomonadota</taxon>
        <taxon>Alphaproteobacteria</taxon>
        <taxon>Hyphomicrobiales</taxon>
        <taxon>Nitrobacteraceae</taxon>
        <taxon>Nitrobacter</taxon>
    </lineage>
</organism>
<evidence type="ECO:0008006" key="4">
    <source>
        <dbReference type="Google" id="ProtNLM"/>
    </source>
</evidence>
<sequence length="356" mass="40308">MTYDTADPAAYLRALLSPADLALVARIEKAKTTYMMSERDDDLARLLKRLITNAVIRRDPNQPHAANNRAPGKGVVVIGPSGAGKSRLMEETFRDHSAFPNFGVKSTWCPLISITAPSPCTLGQLGIRVLDLMDYDLQREIRENNAWLRVRQQIRENNVLFLAIDDLQHVLHGHSVDEVQKVRDTLKDLMTNPEWPVQLILSGIPELLPFFRHDRQLRRRLRFMYLTKLTPKEHAEFLEQALQHYADEVKLKVGTEPGDDIIARLLHAGQYEMGITLEILAEAMEEAIDRGAKGVTRMDFANAYAARNLLPDDQNPFISSAWHTIDTTRLQTKDVEEIDDATTPVGRKNAKKGRKS</sequence>
<dbReference type="STRING" id="323097.Nham_2089"/>
<evidence type="ECO:0000256" key="1">
    <source>
        <dbReference type="SAM" id="MobiDB-lite"/>
    </source>
</evidence>
<reference evidence="2 3" key="1">
    <citation type="submission" date="2006-03" db="EMBL/GenBank/DDBJ databases">
        <title>Complete sequence of chromosome of Nitrobacter hamburgensis X14.</title>
        <authorList>
            <consortium name="US DOE Joint Genome Institute"/>
            <person name="Copeland A."/>
            <person name="Lucas S."/>
            <person name="Lapidus A."/>
            <person name="Barry K."/>
            <person name="Detter J.C."/>
            <person name="Glavina del Rio T."/>
            <person name="Hammon N."/>
            <person name="Israni S."/>
            <person name="Dalin E."/>
            <person name="Tice H."/>
            <person name="Pitluck S."/>
            <person name="Chain P."/>
            <person name="Malfatti S."/>
            <person name="Shin M."/>
            <person name="Vergez L."/>
            <person name="Schmutz J."/>
            <person name="Larimer F."/>
            <person name="Land M."/>
            <person name="Hauser L."/>
            <person name="Kyrpides N."/>
            <person name="Ivanova N."/>
            <person name="Ward B."/>
            <person name="Arp D."/>
            <person name="Klotz M."/>
            <person name="Stein L."/>
            <person name="O'Mullan G."/>
            <person name="Starkenburg S."/>
            <person name="Sayavedra L."/>
            <person name="Poret-Peterson A.T."/>
            <person name="Gentry M.E."/>
            <person name="Bruce D."/>
            <person name="Richardson P."/>
        </authorList>
    </citation>
    <scope>NUCLEOTIDE SEQUENCE [LARGE SCALE GENOMIC DNA]</scope>
    <source>
        <strain evidence="3">DSM 10229 / NCIMB 13809 / X14</strain>
    </source>
</reference>
<dbReference type="EMBL" id="CP000319">
    <property type="protein sequence ID" value="ABE62886.1"/>
    <property type="molecule type" value="Genomic_DNA"/>
</dbReference>
<feature type="region of interest" description="Disordered" evidence="1">
    <location>
        <begin position="336"/>
        <end position="356"/>
    </location>
</feature>
<evidence type="ECO:0000313" key="3">
    <source>
        <dbReference type="Proteomes" id="UP000001953"/>
    </source>
</evidence>
<protein>
    <recommendedName>
        <fullName evidence="4">TniB</fullName>
    </recommendedName>
</protein>
<dbReference type="HOGENOM" id="CLU_063451_0_1_5"/>
<dbReference type="AlphaFoldDB" id="Q1QLL1"/>
<dbReference type="SUPFAM" id="SSF52540">
    <property type="entry name" value="P-loop containing nucleoside triphosphate hydrolases"/>
    <property type="match status" value="1"/>
</dbReference>
<dbReference type="KEGG" id="nha:Nham_2089"/>
<dbReference type="RefSeq" id="WP_011510565.1">
    <property type="nucleotide sequence ID" value="NC_007964.1"/>
</dbReference>
<dbReference type="eggNOG" id="COG2842">
    <property type="taxonomic scope" value="Bacteria"/>
</dbReference>
<dbReference type="OrthoDB" id="5288220at2"/>
<accession>Q1QLL1</accession>
<evidence type="ECO:0000313" key="2">
    <source>
        <dbReference type="EMBL" id="ABE62886.1"/>
    </source>
</evidence>
<keyword evidence="3" id="KW-1185">Reference proteome</keyword>
<proteinExistence type="predicted"/>
<gene>
    <name evidence="2" type="ordered locus">Nham_2089</name>
</gene>
<name>Q1QLL1_NITHX</name>
<dbReference type="Pfam" id="PF05621">
    <property type="entry name" value="TniB"/>
    <property type="match status" value="1"/>
</dbReference>
<dbReference type="Proteomes" id="UP000001953">
    <property type="component" value="Chromosome"/>
</dbReference>
<dbReference type="InterPro" id="IPR008868">
    <property type="entry name" value="TniB"/>
</dbReference>
<dbReference type="InterPro" id="IPR027417">
    <property type="entry name" value="P-loop_NTPase"/>
</dbReference>